<dbReference type="InterPro" id="IPR003594">
    <property type="entry name" value="HATPase_dom"/>
</dbReference>
<dbReference type="InterPro" id="IPR001932">
    <property type="entry name" value="PPM-type_phosphatase-like_dom"/>
</dbReference>
<proteinExistence type="predicted"/>
<dbReference type="Pfam" id="PF13581">
    <property type="entry name" value="HATPase_c_2"/>
    <property type="match status" value="1"/>
</dbReference>
<dbReference type="PANTHER" id="PTHR35801">
    <property type="entry name" value="PHOSPHOSERINE PHOSPHATASE RSBX"/>
    <property type="match status" value="1"/>
</dbReference>
<keyword evidence="3" id="KW-0808">Transferase</keyword>
<keyword evidence="3" id="KW-0418">Kinase</keyword>
<gene>
    <name evidence="3" type="ORF">SAMN05216499_110170</name>
</gene>
<dbReference type="InterPro" id="IPR039248">
    <property type="entry name" value="Ptase_RsbX"/>
</dbReference>
<evidence type="ECO:0000256" key="1">
    <source>
        <dbReference type="SAM" id="MobiDB-lite"/>
    </source>
</evidence>
<dbReference type="Proteomes" id="UP000184111">
    <property type="component" value="Unassembled WGS sequence"/>
</dbReference>
<dbReference type="STRING" id="310782.SAMN05216499_110170"/>
<dbReference type="SUPFAM" id="SSF81606">
    <property type="entry name" value="PP2C-like"/>
    <property type="match status" value="1"/>
</dbReference>
<dbReference type="Pfam" id="PF07228">
    <property type="entry name" value="SpoIIE"/>
    <property type="match status" value="1"/>
</dbReference>
<name>A0A1M7I793_9ACTN</name>
<dbReference type="AlphaFoldDB" id="A0A1M7I793"/>
<evidence type="ECO:0000313" key="3">
    <source>
        <dbReference type="EMBL" id="SHM36661.1"/>
    </source>
</evidence>
<accession>A0A1M7I793</accession>
<organism evidence="3 4">
    <name type="scientific">Actinacidiphila paucisporea</name>
    <dbReference type="NCBI Taxonomy" id="310782"/>
    <lineage>
        <taxon>Bacteria</taxon>
        <taxon>Bacillati</taxon>
        <taxon>Actinomycetota</taxon>
        <taxon>Actinomycetes</taxon>
        <taxon>Kitasatosporales</taxon>
        <taxon>Streptomycetaceae</taxon>
        <taxon>Actinacidiphila</taxon>
    </lineage>
</organism>
<dbReference type="Gene3D" id="3.60.40.10">
    <property type="entry name" value="PPM-type phosphatase domain"/>
    <property type="match status" value="1"/>
</dbReference>
<dbReference type="SMART" id="SM00331">
    <property type="entry name" value="PP2C_SIG"/>
    <property type="match status" value="1"/>
</dbReference>
<dbReference type="SUPFAM" id="SSF55874">
    <property type="entry name" value="ATPase domain of HSP90 chaperone/DNA topoisomerase II/histidine kinase"/>
    <property type="match status" value="1"/>
</dbReference>
<dbReference type="InterPro" id="IPR036457">
    <property type="entry name" value="PPM-type-like_dom_sf"/>
</dbReference>
<dbReference type="OrthoDB" id="479131at2"/>
<feature type="region of interest" description="Disordered" evidence="1">
    <location>
        <begin position="174"/>
        <end position="207"/>
    </location>
</feature>
<dbReference type="GO" id="GO:0016301">
    <property type="term" value="F:kinase activity"/>
    <property type="evidence" value="ECO:0007669"/>
    <property type="project" value="UniProtKB-KW"/>
</dbReference>
<evidence type="ECO:0000313" key="4">
    <source>
        <dbReference type="Proteomes" id="UP000184111"/>
    </source>
</evidence>
<protein>
    <submittedName>
        <fullName evidence="3">Anti-sigma regulatory factor (Ser/Thr protein kinase)</fullName>
    </submittedName>
</protein>
<dbReference type="CDD" id="cd16934">
    <property type="entry name" value="HATPase_RsbT-like"/>
    <property type="match status" value="1"/>
</dbReference>
<dbReference type="RefSeq" id="WP_107415759.1">
    <property type="nucleotide sequence ID" value="NZ_FRBI01000010.1"/>
</dbReference>
<dbReference type="PANTHER" id="PTHR35801:SF1">
    <property type="entry name" value="PHOSPHOSERINE PHOSPHATASE RSBX"/>
    <property type="match status" value="1"/>
</dbReference>
<dbReference type="EMBL" id="FRBI01000010">
    <property type="protein sequence ID" value="SHM36661.1"/>
    <property type="molecule type" value="Genomic_DNA"/>
</dbReference>
<feature type="domain" description="PPM-type phosphatase" evidence="2">
    <location>
        <begin position="184"/>
        <end position="376"/>
    </location>
</feature>
<dbReference type="InterPro" id="IPR036890">
    <property type="entry name" value="HATPase_C_sf"/>
</dbReference>
<evidence type="ECO:0000259" key="2">
    <source>
        <dbReference type="SMART" id="SM00331"/>
    </source>
</evidence>
<keyword evidence="4" id="KW-1185">Reference proteome</keyword>
<sequence>MTPPGPAPLVQCEDVAWFRDQTGGARGAAAALGRRVGLGEERTAQLVLAVAELVTNADKYAVDGSLLLRVLRQGDVAGVEVLAVDGGPGMADVSAVLRDGMSTGGSLGIGLGAVKRLADRFDIHSRPGTGTVVLARFWPRPTPPSAAGECPVAGITRPIGGEEVCGDAWAARADTLDGEDPPDEAGGLAGRPAEGAQGVGRSGLFRPPDAGPGGGLLVMSCDGLGHGPLASLAAQAAVQAFHTSTARTPQQAVEDIHKALHGTRGAALAVARIEPDGRTLFCGVGNITAALVTATTRTNLLSHPGIVGHQMHQLRSYEYRLPPHGVLVMHSDGLSHRWTPDDLAGLLHHTPAVIAAGLLRQAGTRRDDAGAVVAKASR</sequence>
<dbReference type="Gene3D" id="3.30.565.10">
    <property type="entry name" value="Histidine kinase-like ATPase, C-terminal domain"/>
    <property type="match status" value="1"/>
</dbReference>
<reference evidence="3 4" key="1">
    <citation type="submission" date="2016-11" db="EMBL/GenBank/DDBJ databases">
        <authorList>
            <person name="Jaros S."/>
            <person name="Januszkiewicz K."/>
            <person name="Wedrychowicz H."/>
        </authorList>
    </citation>
    <scope>NUCLEOTIDE SEQUENCE [LARGE SCALE GENOMIC DNA]</scope>
    <source>
        <strain evidence="3 4">CGMCC 4.2025</strain>
    </source>
</reference>